<dbReference type="InParanoid" id="A0A0P0W5E2"/>
<gene>
    <name evidence="1" type="ordered locus">Os03g0821950</name>
    <name evidence="1" type="ORF">OSNPB_030821950</name>
</gene>
<dbReference type="AlphaFoldDB" id="A0A0P0W5E2"/>
<keyword evidence="2" id="KW-1185">Reference proteome</keyword>
<sequence>MGADQCCWIRTNLFPSFSQAFPTRLTAVLASICSRGFFACTCGGFLTPLCCWFPVHMAGFLKLFKNSDHSFHRRPHLSFVRQALKSKGGNCLCSNVRVLTF</sequence>
<evidence type="ECO:0000313" key="1">
    <source>
        <dbReference type="EMBL" id="BAS87103.1"/>
    </source>
</evidence>
<accession>A0A0P0W5E2</accession>
<name>A0A0P0W5E2_ORYSJ</name>
<reference evidence="2" key="1">
    <citation type="journal article" date="2005" name="Nature">
        <title>The map-based sequence of the rice genome.</title>
        <authorList>
            <consortium name="International rice genome sequencing project (IRGSP)"/>
            <person name="Matsumoto T."/>
            <person name="Wu J."/>
            <person name="Kanamori H."/>
            <person name="Katayose Y."/>
            <person name="Fujisawa M."/>
            <person name="Namiki N."/>
            <person name="Mizuno H."/>
            <person name="Yamamoto K."/>
            <person name="Antonio B.A."/>
            <person name="Baba T."/>
            <person name="Sakata K."/>
            <person name="Nagamura Y."/>
            <person name="Aoki H."/>
            <person name="Arikawa K."/>
            <person name="Arita K."/>
            <person name="Bito T."/>
            <person name="Chiden Y."/>
            <person name="Fujitsuka N."/>
            <person name="Fukunaka R."/>
            <person name="Hamada M."/>
            <person name="Harada C."/>
            <person name="Hayashi A."/>
            <person name="Hijishita S."/>
            <person name="Honda M."/>
            <person name="Hosokawa S."/>
            <person name="Ichikawa Y."/>
            <person name="Idonuma A."/>
            <person name="Iijima M."/>
            <person name="Ikeda M."/>
            <person name="Ikeno M."/>
            <person name="Ito K."/>
            <person name="Ito S."/>
            <person name="Ito T."/>
            <person name="Ito Y."/>
            <person name="Ito Y."/>
            <person name="Iwabuchi A."/>
            <person name="Kamiya K."/>
            <person name="Karasawa W."/>
            <person name="Kurita K."/>
            <person name="Katagiri S."/>
            <person name="Kikuta A."/>
            <person name="Kobayashi H."/>
            <person name="Kobayashi N."/>
            <person name="Machita K."/>
            <person name="Maehara T."/>
            <person name="Masukawa M."/>
            <person name="Mizubayashi T."/>
            <person name="Mukai Y."/>
            <person name="Nagasaki H."/>
            <person name="Nagata Y."/>
            <person name="Naito S."/>
            <person name="Nakashima M."/>
            <person name="Nakama Y."/>
            <person name="Nakamichi Y."/>
            <person name="Nakamura M."/>
            <person name="Meguro A."/>
            <person name="Negishi M."/>
            <person name="Ohta I."/>
            <person name="Ohta T."/>
            <person name="Okamoto M."/>
            <person name="Ono N."/>
            <person name="Saji S."/>
            <person name="Sakaguchi M."/>
            <person name="Sakai K."/>
            <person name="Shibata M."/>
            <person name="Shimokawa T."/>
            <person name="Song J."/>
            <person name="Takazaki Y."/>
            <person name="Terasawa K."/>
            <person name="Tsugane M."/>
            <person name="Tsuji K."/>
            <person name="Ueda S."/>
            <person name="Waki K."/>
            <person name="Yamagata H."/>
            <person name="Yamamoto M."/>
            <person name="Yamamoto S."/>
            <person name="Yamane H."/>
            <person name="Yoshiki S."/>
            <person name="Yoshihara R."/>
            <person name="Yukawa K."/>
            <person name="Zhong H."/>
            <person name="Yano M."/>
            <person name="Yuan Q."/>
            <person name="Ouyang S."/>
            <person name="Liu J."/>
            <person name="Jones K.M."/>
            <person name="Gansberger K."/>
            <person name="Moffat K."/>
            <person name="Hill J."/>
            <person name="Bera J."/>
            <person name="Fadrosh D."/>
            <person name="Jin S."/>
            <person name="Johri S."/>
            <person name="Kim M."/>
            <person name="Overton L."/>
            <person name="Reardon M."/>
            <person name="Tsitrin T."/>
            <person name="Vuong H."/>
            <person name="Weaver B."/>
            <person name="Ciecko A."/>
            <person name="Tallon L."/>
            <person name="Jackson J."/>
            <person name="Pai G."/>
            <person name="Aken S.V."/>
            <person name="Utterback T."/>
            <person name="Reidmuller S."/>
            <person name="Feldblyum T."/>
            <person name="Hsiao J."/>
            <person name="Zismann V."/>
            <person name="Iobst S."/>
            <person name="de Vazeille A.R."/>
            <person name="Buell C.R."/>
            <person name="Ying K."/>
            <person name="Li Y."/>
            <person name="Lu T."/>
            <person name="Huang Y."/>
            <person name="Zhao Q."/>
            <person name="Feng Q."/>
            <person name="Zhang L."/>
            <person name="Zhu J."/>
            <person name="Weng Q."/>
            <person name="Mu J."/>
            <person name="Lu Y."/>
            <person name="Fan D."/>
            <person name="Liu Y."/>
            <person name="Guan J."/>
            <person name="Zhang Y."/>
            <person name="Yu S."/>
            <person name="Liu X."/>
            <person name="Zhang Y."/>
            <person name="Hong G."/>
            <person name="Han B."/>
            <person name="Choisne N."/>
            <person name="Demange N."/>
            <person name="Orjeda G."/>
            <person name="Samain S."/>
            <person name="Cattolico L."/>
            <person name="Pelletier E."/>
            <person name="Couloux A."/>
            <person name="Segurens B."/>
            <person name="Wincker P."/>
            <person name="D'Hont A."/>
            <person name="Scarpelli C."/>
            <person name="Weissenbach J."/>
            <person name="Salanoubat M."/>
            <person name="Quetier F."/>
            <person name="Yu Y."/>
            <person name="Kim H.R."/>
            <person name="Rambo T."/>
            <person name="Currie J."/>
            <person name="Collura K."/>
            <person name="Luo M."/>
            <person name="Yang T."/>
            <person name="Ammiraju J.S.S."/>
            <person name="Engler F."/>
            <person name="Soderlund C."/>
            <person name="Wing R.A."/>
            <person name="Palmer L.E."/>
            <person name="de la Bastide M."/>
            <person name="Spiegel L."/>
            <person name="Nascimento L."/>
            <person name="Zutavern T."/>
            <person name="O'Shaughnessy A."/>
            <person name="Dike S."/>
            <person name="Dedhia N."/>
            <person name="Preston R."/>
            <person name="Balija V."/>
            <person name="McCombie W.R."/>
            <person name="Chow T."/>
            <person name="Chen H."/>
            <person name="Chung M."/>
            <person name="Chen C."/>
            <person name="Shaw J."/>
            <person name="Wu H."/>
            <person name="Hsiao K."/>
            <person name="Chao Y."/>
            <person name="Chu M."/>
            <person name="Cheng C."/>
            <person name="Hour A."/>
            <person name="Lee P."/>
            <person name="Lin S."/>
            <person name="Lin Y."/>
            <person name="Liou J."/>
            <person name="Liu S."/>
            <person name="Hsing Y."/>
            <person name="Raghuvanshi S."/>
            <person name="Mohanty A."/>
            <person name="Bharti A.K."/>
            <person name="Gaur A."/>
            <person name="Gupta V."/>
            <person name="Kumar D."/>
            <person name="Ravi V."/>
            <person name="Vij S."/>
            <person name="Kapur A."/>
            <person name="Khurana P."/>
            <person name="Khurana P."/>
            <person name="Khurana J.P."/>
            <person name="Tyagi A.K."/>
            <person name="Gaikwad K."/>
            <person name="Singh A."/>
            <person name="Dalal V."/>
            <person name="Srivastava S."/>
            <person name="Dixit A."/>
            <person name="Pal A.K."/>
            <person name="Ghazi I.A."/>
            <person name="Yadav M."/>
            <person name="Pandit A."/>
            <person name="Bhargava A."/>
            <person name="Sureshbabu K."/>
            <person name="Batra K."/>
            <person name="Sharma T.R."/>
            <person name="Mohapatra T."/>
            <person name="Singh N.K."/>
            <person name="Messing J."/>
            <person name="Nelson A.B."/>
            <person name="Fuks G."/>
            <person name="Kavchok S."/>
            <person name="Keizer G."/>
            <person name="Linton E."/>
            <person name="Llaca V."/>
            <person name="Song R."/>
            <person name="Tanyolac B."/>
            <person name="Young S."/>
            <person name="Ho-Il K."/>
            <person name="Hahn J.H."/>
            <person name="Sangsakoo G."/>
            <person name="Vanavichit A."/>
            <person name="de Mattos Luiz.A.T."/>
            <person name="Zimmer P.D."/>
            <person name="Malone G."/>
            <person name="Dellagostin O."/>
            <person name="de Oliveira A.C."/>
            <person name="Bevan M."/>
            <person name="Bancroft I."/>
            <person name="Minx P."/>
            <person name="Cordum H."/>
            <person name="Wilson R."/>
            <person name="Cheng Z."/>
            <person name="Jin W."/>
            <person name="Jiang J."/>
            <person name="Leong S.A."/>
            <person name="Iwama H."/>
            <person name="Gojobori T."/>
            <person name="Itoh T."/>
            <person name="Niimura Y."/>
            <person name="Fujii Y."/>
            <person name="Habara T."/>
            <person name="Sakai H."/>
            <person name="Sato Y."/>
            <person name="Wilson G."/>
            <person name="Kumar K."/>
            <person name="McCouch S."/>
            <person name="Juretic N."/>
            <person name="Hoen D."/>
            <person name="Wright S."/>
            <person name="Bruskiewich R."/>
            <person name="Bureau T."/>
            <person name="Miyao A."/>
            <person name="Hirochika H."/>
            <person name="Nishikawa T."/>
            <person name="Kadowaki K."/>
            <person name="Sugiura M."/>
            <person name="Burr B."/>
            <person name="Sasaki T."/>
        </authorList>
    </citation>
    <scope>NUCLEOTIDE SEQUENCE [LARGE SCALE GENOMIC DNA]</scope>
    <source>
        <strain evidence="2">cv. Nipponbare</strain>
    </source>
</reference>
<reference evidence="1 2" key="3">
    <citation type="journal article" date="2013" name="Rice">
        <title>Improvement of the Oryza sativa Nipponbare reference genome using next generation sequence and optical map data.</title>
        <authorList>
            <person name="Kawahara Y."/>
            <person name="de la Bastide M."/>
            <person name="Hamilton J.P."/>
            <person name="Kanamori H."/>
            <person name="McCombie W.R."/>
            <person name="Ouyang S."/>
            <person name="Schwartz D.C."/>
            <person name="Tanaka T."/>
            <person name="Wu J."/>
            <person name="Zhou S."/>
            <person name="Childs K.L."/>
            <person name="Davidson R.M."/>
            <person name="Lin H."/>
            <person name="Quesada-Ocampo L."/>
            <person name="Vaillancourt B."/>
            <person name="Sakai H."/>
            <person name="Lee S.S."/>
            <person name="Kim J."/>
            <person name="Numa H."/>
            <person name="Itoh T."/>
            <person name="Buell C.R."/>
            <person name="Matsumoto T."/>
        </authorList>
    </citation>
    <scope>NUCLEOTIDE SEQUENCE [LARGE SCALE GENOMIC DNA]</scope>
    <source>
        <strain evidence="2">cv. Nipponbare</strain>
    </source>
</reference>
<organism evidence="1 2">
    <name type="scientific">Oryza sativa subsp. japonica</name>
    <name type="common">Rice</name>
    <dbReference type="NCBI Taxonomy" id="39947"/>
    <lineage>
        <taxon>Eukaryota</taxon>
        <taxon>Viridiplantae</taxon>
        <taxon>Streptophyta</taxon>
        <taxon>Embryophyta</taxon>
        <taxon>Tracheophyta</taxon>
        <taxon>Spermatophyta</taxon>
        <taxon>Magnoliopsida</taxon>
        <taxon>Liliopsida</taxon>
        <taxon>Poales</taxon>
        <taxon>Poaceae</taxon>
        <taxon>BOP clade</taxon>
        <taxon>Oryzoideae</taxon>
        <taxon>Oryzeae</taxon>
        <taxon>Oryzinae</taxon>
        <taxon>Oryza</taxon>
        <taxon>Oryza sativa</taxon>
    </lineage>
</organism>
<proteinExistence type="predicted"/>
<protein>
    <submittedName>
        <fullName evidence="1">Os03g0821950 protein</fullName>
    </submittedName>
</protein>
<dbReference type="Proteomes" id="UP000059680">
    <property type="component" value="Chromosome 3"/>
</dbReference>
<reference evidence="1 2" key="2">
    <citation type="journal article" date="2013" name="Plant Cell Physiol.">
        <title>Rice Annotation Project Database (RAP-DB): an integrative and interactive database for rice genomics.</title>
        <authorList>
            <person name="Sakai H."/>
            <person name="Lee S.S."/>
            <person name="Tanaka T."/>
            <person name="Numa H."/>
            <person name="Kim J."/>
            <person name="Kawahara Y."/>
            <person name="Wakimoto H."/>
            <person name="Yang C.C."/>
            <person name="Iwamoto M."/>
            <person name="Abe T."/>
            <person name="Yamada Y."/>
            <person name="Muto A."/>
            <person name="Inokuchi H."/>
            <person name="Ikemura T."/>
            <person name="Matsumoto T."/>
            <person name="Sasaki T."/>
            <person name="Itoh T."/>
        </authorList>
    </citation>
    <scope>NUCLEOTIDE SEQUENCE [LARGE SCALE GENOMIC DNA]</scope>
    <source>
        <strain evidence="2">cv. Nipponbare</strain>
    </source>
</reference>
<dbReference type="PaxDb" id="39947-A0A0P0W5E2"/>
<dbReference type="EMBL" id="AP014959">
    <property type="protein sequence ID" value="BAS87103.1"/>
    <property type="molecule type" value="Genomic_DNA"/>
</dbReference>
<evidence type="ECO:0000313" key="2">
    <source>
        <dbReference type="Proteomes" id="UP000059680"/>
    </source>
</evidence>
<dbReference type="Gramene" id="Os03t0821950-00">
    <property type="protein sequence ID" value="Os03t0821950-00"/>
    <property type="gene ID" value="Os03g0821950"/>
</dbReference>